<dbReference type="AlphaFoldDB" id="A0A183DJ90"/>
<evidence type="ECO:0000313" key="1">
    <source>
        <dbReference type="WBParaSite" id="GPUH_0000879101-mRNA-1"/>
    </source>
</evidence>
<reference evidence="1" key="1">
    <citation type="submission" date="2016-06" db="UniProtKB">
        <authorList>
            <consortium name="WormBaseParasite"/>
        </authorList>
    </citation>
    <scope>IDENTIFICATION</scope>
</reference>
<sequence>LNIFKTNDEGRSMRELLNDNIEKTEKFIKDTGACLRKLSRLEQLADDLNRHAEAINDVTIFSRENEVIGACRFIIAARAPTLHQN</sequence>
<name>A0A183DJ90_9BILA</name>
<dbReference type="WBParaSite" id="GPUH_0000879101-mRNA-1">
    <property type="protein sequence ID" value="GPUH_0000879101-mRNA-1"/>
    <property type="gene ID" value="GPUH_0000879101"/>
</dbReference>
<proteinExistence type="predicted"/>
<protein>
    <submittedName>
        <fullName evidence="1">PhoU domain-containing protein</fullName>
    </submittedName>
</protein>
<organism evidence="1">
    <name type="scientific">Gongylonema pulchrum</name>
    <dbReference type="NCBI Taxonomy" id="637853"/>
    <lineage>
        <taxon>Eukaryota</taxon>
        <taxon>Metazoa</taxon>
        <taxon>Ecdysozoa</taxon>
        <taxon>Nematoda</taxon>
        <taxon>Chromadorea</taxon>
        <taxon>Rhabditida</taxon>
        <taxon>Spirurina</taxon>
        <taxon>Spiruromorpha</taxon>
        <taxon>Spiruroidea</taxon>
        <taxon>Gongylonematidae</taxon>
        <taxon>Gongylonema</taxon>
    </lineage>
</organism>
<accession>A0A183DJ90</accession>